<comment type="caution">
    <text evidence="2">The sequence shown here is derived from an EMBL/GenBank/DDBJ whole genome shotgun (WGS) entry which is preliminary data.</text>
</comment>
<dbReference type="Pfam" id="PF11706">
    <property type="entry name" value="zf-CGNR"/>
    <property type="match status" value="1"/>
</dbReference>
<dbReference type="InterPro" id="IPR021005">
    <property type="entry name" value="Znf_CGNR"/>
</dbReference>
<reference evidence="2 3" key="1">
    <citation type="submission" date="2018-08" db="EMBL/GenBank/DDBJ databases">
        <title>Mucilaginibacter terrae sp. nov., isolated from manganese diggings.</title>
        <authorList>
            <person name="Huang Y."/>
            <person name="Zhou Z."/>
        </authorList>
    </citation>
    <scope>NUCLEOTIDE SEQUENCE [LARGE SCALE GENOMIC DNA]</scope>
    <source>
        <strain evidence="2 3">ZH6</strain>
    </source>
</reference>
<evidence type="ECO:0000313" key="2">
    <source>
        <dbReference type="EMBL" id="RFZ82948.1"/>
    </source>
</evidence>
<dbReference type="PANTHER" id="PTHR35525">
    <property type="entry name" value="BLL6575 PROTEIN"/>
    <property type="match status" value="1"/>
</dbReference>
<dbReference type="Proteomes" id="UP000260823">
    <property type="component" value="Unassembled WGS sequence"/>
</dbReference>
<protein>
    <recommendedName>
        <fullName evidence="1">Zinc finger CGNR domain-containing protein</fullName>
    </recommendedName>
</protein>
<name>A0A3E2NPM9_9SPHI</name>
<dbReference type="InterPro" id="IPR010852">
    <property type="entry name" value="ABATE"/>
</dbReference>
<proteinExistence type="predicted"/>
<dbReference type="Gene3D" id="1.10.3300.10">
    <property type="entry name" value="Jann2411-like domain"/>
    <property type="match status" value="1"/>
</dbReference>
<dbReference type="AlphaFoldDB" id="A0A3E2NPM9"/>
<dbReference type="EMBL" id="QWDE01000002">
    <property type="protein sequence ID" value="RFZ82948.1"/>
    <property type="molecule type" value="Genomic_DNA"/>
</dbReference>
<dbReference type="InterPro" id="IPR023286">
    <property type="entry name" value="ABATE_dom_sf"/>
</dbReference>
<organism evidence="2 3">
    <name type="scientific">Mucilaginibacter terrenus</name>
    <dbReference type="NCBI Taxonomy" id="2482727"/>
    <lineage>
        <taxon>Bacteria</taxon>
        <taxon>Pseudomonadati</taxon>
        <taxon>Bacteroidota</taxon>
        <taxon>Sphingobacteriia</taxon>
        <taxon>Sphingobacteriales</taxon>
        <taxon>Sphingobacteriaceae</taxon>
        <taxon>Mucilaginibacter</taxon>
    </lineage>
</organism>
<keyword evidence="3" id="KW-1185">Reference proteome</keyword>
<sequence length="227" mass="25830">MTYFDGKNKIIFEVMNKVRTIASLPLDGGLLCLDFVNTVQTRKKTPSHEYLADYATFLDWCIKVEIVSEDEKRELALLSDASPRNTQVAFQHILQVRDNFYSLFSQKAAGTSVDQSTLDKFNTLVSQALSHIGFANHKDGLKQVWLNMGEDLASPLWKVVKSAYDILTSADAKYIKECSACGWLFLDKTRSHTRRWCNPLECGSTDKAIRYYYKRKAAEGPQPKNLK</sequence>
<feature type="domain" description="Zinc finger CGNR" evidence="1">
    <location>
        <begin position="175"/>
        <end position="214"/>
    </location>
</feature>
<evidence type="ECO:0000313" key="3">
    <source>
        <dbReference type="Proteomes" id="UP000260823"/>
    </source>
</evidence>
<evidence type="ECO:0000259" key="1">
    <source>
        <dbReference type="Pfam" id="PF11706"/>
    </source>
</evidence>
<accession>A0A3E2NPM9</accession>
<dbReference type="Pfam" id="PF07336">
    <property type="entry name" value="ABATE"/>
    <property type="match status" value="1"/>
</dbReference>
<dbReference type="SUPFAM" id="SSF160904">
    <property type="entry name" value="Jann2411-like"/>
    <property type="match status" value="1"/>
</dbReference>
<dbReference type="PANTHER" id="PTHR35525:SF3">
    <property type="entry name" value="BLL6575 PROTEIN"/>
    <property type="match status" value="1"/>
</dbReference>
<gene>
    <name evidence="2" type="ORF">DYU05_12395</name>
</gene>